<dbReference type="Pfam" id="PF13840">
    <property type="entry name" value="ACT_7"/>
    <property type="match status" value="1"/>
</dbReference>
<dbReference type="EMBL" id="CAICTM010003015">
    <property type="protein sequence ID" value="CAB9530731.1"/>
    <property type="molecule type" value="Genomic_DNA"/>
</dbReference>
<dbReference type="Gene3D" id="3.30.2130.10">
    <property type="entry name" value="VC0802-like"/>
    <property type="match status" value="1"/>
</dbReference>
<reference evidence="3" key="1">
    <citation type="submission" date="2020-06" db="EMBL/GenBank/DDBJ databases">
        <authorList>
            <consortium name="Plant Systems Biology data submission"/>
        </authorList>
    </citation>
    <scope>NUCLEOTIDE SEQUENCE</scope>
    <source>
        <strain evidence="3">D6</strain>
    </source>
</reference>
<evidence type="ECO:0000259" key="1">
    <source>
        <dbReference type="Pfam" id="PF10000"/>
    </source>
</evidence>
<dbReference type="AlphaFoldDB" id="A0A9N8F3L3"/>
<dbReference type="PANTHER" id="PTHR39199:SF1">
    <property type="entry name" value="BLR5128 PROTEIN"/>
    <property type="match status" value="1"/>
</dbReference>
<dbReference type="Proteomes" id="UP001153069">
    <property type="component" value="Unassembled WGS sequence"/>
</dbReference>
<dbReference type="InterPro" id="IPR018717">
    <property type="entry name" value="DUF2241"/>
</dbReference>
<comment type="caution">
    <text evidence="3">The sequence shown here is derived from an EMBL/GenBank/DDBJ whole genome shotgun (WGS) entry which is preliminary data.</text>
</comment>
<name>A0A9N8F3L3_9STRA</name>
<evidence type="ECO:0000259" key="2">
    <source>
        <dbReference type="Pfam" id="PF13840"/>
    </source>
</evidence>
<dbReference type="Pfam" id="PF10000">
    <property type="entry name" value="ACT_3"/>
    <property type="match status" value="1"/>
</dbReference>
<feature type="domain" description="CASTOR ACT" evidence="2">
    <location>
        <begin position="91"/>
        <end position="136"/>
    </location>
</feature>
<protein>
    <submittedName>
        <fullName evidence="3">Pfam:DUF2241</fullName>
    </submittedName>
</protein>
<organism evidence="3 4">
    <name type="scientific">Seminavis robusta</name>
    <dbReference type="NCBI Taxonomy" id="568900"/>
    <lineage>
        <taxon>Eukaryota</taxon>
        <taxon>Sar</taxon>
        <taxon>Stramenopiles</taxon>
        <taxon>Ochrophyta</taxon>
        <taxon>Bacillariophyta</taxon>
        <taxon>Bacillariophyceae</taxon>
        <taxon>Bacillariophycidae</taxon>
        <taxon>Naviculales</taxon>
        <taxon>Naviculaceae</taxon>
        <taxon>Seminavis</taxon>
    </lineage>
</organism>
<keyword evidence="4" id="KW-1185">Reference proteome</keyword>
<dbReference type="InterPro" id="IPR045865">
    <property type="entry name" value="ACT-like_dom_sf"/>
</dbReference>
<dbReference type="OrthoDB" id="10064407at2759"/>
<evidence type="ECO:0000313" key="3">
    <source>
        <dbReference type="EMBL" id="CAB9530731.1"/>
    </source>
</evidence>
<dbReference type="InterPro" id="IPR027795">
    <property type="entry name" value="CASTOR_ACT_dom"/>
</dbReference>
<evidence type="ECO:0000313" key="4">
    <source>
        <dbReference type="Proteomes" id="UP001153069"/>
    </source>
</evidence>
<dbReference type="SUPFAM" id="SSF55021">
    <property type="entry name" value="ACT-like"/>
    <property type="match status" value="2"/>
</dbReference>
<feature type="domain" description="DUF2241" evidence="1">
    <location>
        <begin position="2"/>
        <end position="71"/>
    </location>
</feature>
<dbReference type="PANTHER" id="PTHR39199">
    <property type="entry name" value="BLR5128 PROTEIN"/>
    <property type="match status" value="1"/>
</dbReference>
<gene>
    <name evidence="3" type="ORF">SEMRO_3017_G342150.1</name>
</gene>
<accession>A0A9N8F3L3</accession>
<sequence length="162" mass="17565">MSGEKNLDVLLANMIPELQSQAYVFASMSYCGLKTDETTRKTLVGALLDDTNLSVIALFQEKEGMTVYCTEEFLTSQVPKELILESSQPMGMITLQIHSALDAVGLTAAFATELGQHGISANVMAGFYHDHIFVSGGLEMGRKAVQVLQSLSARKKEEQSSA</sequence>
<proteinExistence type="predicted"/>